<organism evidence="1 2">
    <name type="scientific">candidate division WWE3 bacterium GW2011_GWA1_41_8</name>
    <dbReference type="NCBI Taxonomy" id="1619103"/>
    <lineage>
        <taxon>Bacteria</taxon>
        <taxon>Katanobacteria</taxon>
    </lineage>
</organism>
<dbReference type="AlphaFoldDB" id="A0A0G0XA35"/>
<dbReference type="InterPro" id="IPR018988">
    <property type="entry name" value="DUF2000"/>
</dbReference>
<accession>A0A0G0XA35</accession>
<evidence type="ECO:0000313" key="2">
    <source>
        <dbReference type="Proteomes" id="UP000034920"/>
    </source>
</evidence>
<protein>
    <submittedName>
        <fullName evidence="1">Uncharacterized protein</fullName>
    </submittedName>
</protein>
<dbReference type="Proteomes" id="UP000034920">
    <property type="component" value="Unassembled WGS sequence"/>
</dbReference>
<gene>
    <name evidence="1" type="ORF">UU80_C0019G0024</name>
</gene>
<dbReference type="Gene3D" id="3.40.1490.10">
    <property type="entry name" value="Bit1"/>
    <property type="match status" value="1"/>
</dbReference>
<dbReference type="InterPro" id="IPR023476">
    <property type="entry name" value="Pep_tRNA_hydro_II_dom_sf"/>
</dbReference>
<dbReference type="Pfam" id="PF09391">
    <property type="entry name" value="DUF2000"/>
    <property type="match status" value="1"/>
</dbReference>
<name>A0A0G0XA35_UNCKA</name>
<dbReference type="SUPFAM" id="SSF102462">
    <property type="entry name" value="Peptidyl-tRNA hydrolase II"/>
    <property type="match status" value="1"/>
</dbReference>
<proteinExistence type="predicted"/>
<comment type="caution">
    <text evidence="1">The sequence shown here is derived from an EMBL/GenBank/DDBJ whole genome shotgun (WGS) entry which is preliminary data.</text>
</comment>
<reference evidence="1 2" key="1">
    <citation type="journal article" date="2015" name="Nature">
        <title>rRNA introns, odd ribosomes, and small enigmatic genomes across a large radiation of phyla.</title>
        <authorList>
            <person name="Brown C.T."/>
            <person name="Hug L.A."/>
            <person name="Thomas B.C."/>
            <person name="Sharon I."/>
            <person name="Castelle C.J."/>
            <person name="Singh A."/>
            <person name="Wilkins M.J."/>
            <person name="Williams K.H."/>
            <person name="Banfield J.F."/>
        </authorList>
    </citation>
    <scope>NUCLEOTIDE SEQUENCE [LARGE SCALE GENOMIC DNA]</scope>
</reference>
<sequence>MEFLPRKHQFTCVVNKKTDPAKLMNAIGHMTAGLVEQYKSATSLMRFRDFIDKDKTVHPMTSENGFIVLRSENSNQLRTLRNNLISQGIKYMDFTETMLPGNALTQQE</sequence>
<evidence type="ECO:0000313" key="1">
    <source>
        <dbReference type="EMBL" id="KKS21844.1"/>
    </source>
</evidence>
<dbReference type="EMBL" id="LCCA01000019">
    <property type="protein sequence ID" value="KKS21844.1"/>
    <property type="molecule type" value="Genomic_DNA"/>
</dbReference>